<proteinExistence type="predicted"/>
<dbReference type="Proteomes" id="UP000054485">
    <property type="component" value="Unassembled WGS sequence"/>
</dbReference>
<evidence type="ECO:0000313" key="2">
    <source>
        <dbReference type="Proteomes" id="UP000054485"/>
    </source>
</evidence>
<accession>A0A0D0AML8</accession>
<reference evidence="2" key="2">
    <citation type="submission" date="2015-01" db="EMBL/GenBank/DDBJ databases">
        <title>Evolutionary Origins and Diversification of the Mycorrhizal Mutualists.</title>
        <authorList>
            <consortium name="DOE Joint Genome Institute"/>
            <consortium name="Mycorrhizal Genomics Consortium"/>
            <person name="Kohler A."/>
            <person name="Kuo A."/>
            <person name="Nagy L.G."/>
            <person name="Floudas D."/>
            <person name="Copeland A."/>
            <person name="Barry K.W."/>
            <person name="Cichocki N."/>
            <person name="Veneault-Fourrey C."/>
            <person name="LaButti K."/>
            <person name="Lindquist E.A."/>
            <person name="Lipzen A."/>
            <person name="Lundell T."/>
            <person name="Morin E."/>
            <person name="Murat C."/>
            <person name="Riley R."/>
            <person name="Ohm R."/>
            <person name="Sun H."/>
            <person name="Tunlid A."/>
            <person name="Henrissat B."/>
            <person name="Grigoriev I.V."/>
            <person name="Hibbett D.S."/>
            <person name="Martin F."/>
        </authorList>
    </citation>
    <scope>NUCLEOTIDE SEQUENCE [LARGE SCALE GENOMIC DNA]</scope>
    <source>
        <strain evidence="2">UH-Slu-Lm8-n1</strain>
    </source>
</reference>
<evidence type="ECO:0000313" key="1">
    <source>
        <dbReference type="EMBL" id="KIK35442.1"/>
    </source>
</evidence>
<dbReference type="HOGENOM" id="CLU_847799_0_0_1"/>
<dbReference type="OrthoDB" id="2654685at2759"/>
<name>A0A0D0AML8_9AGAM</name>
<organism evidence="1 2">
    <name type="scientific">Suillus luteus UH-Slu-Lm8-n1</name>
    <dbReference type="NCBI Taxonomy" id="930992"/>
    <lineage>
        <taxon>Eukaryota</taxon>
        <taxon>Fungi</taxon>
        <taxon>Dikarya</taxon>
        <taxon>Basidiomycota</taxon>
        <taxon>Agaricomycotina</taxon>
        <taxon>Agaricomycetes</taxon>
        <taxon>Agaricomycetidae</taxon>
        <taxon>Boletales</taxon>
        <taxon>Suillineae</taxon>
        <taxon>Suillaceae</taxon>
        <taxon>Suillus</taxon>
    </lineage>
</organism>
<reference evidence="1 2" key="1">
    <citation type="submission" date="2014-04" db="EMBL/GenBank/DDBJ databases">
        <authorList>
            <consortium name="DOE Joint Genome Institute"/>
            <person name="Kuo A."/>
            <person name="Ruytinx J."/>
            <person name="Rineau F."/>
            <person name="Colpaert J."/>
            <person name="Kohler A."/>
            <person name="Nagy L.G."/>
            <person name="Floudas D."/>
            <person name="Copeland A."/>
            <person name="Barry K.W."/>
            <person name="Cichocki N."/>
            <person name="Veneault-Fourrey C."/>
            <person name="LaButti K."/>
            <person name="Lindquist E.A."/>
            <person name="Lipzen A."/>
            <person name="Lundell T."/>
            <person name="Morin E."/>
            <person name="Murat C."/>
            <person name="Sun H."/>
            <person name="Tunlid A."/>
            <person name="Henrissat B."/>
            <person name="Grigoriev I.V."/>
            <person name="Hibbett D.S."/>
            <person name="Martin F."/>
            <person name="Nordberg H.P."/>
            <person name="Cantor M.N."/>
            <person name="Hua S.X."/>
        </authorList>
    </citation>
    <scope>NUCLEOTIDE SEQUENCE [LARGE SCALE GENOMIC DNA]</scope>
    <source>
        <strain evidence="1 2">UH-Slu-Lm8-n1</strain>
    </source>
</reference>
<dbReference type="InParanoid" id="A0A0D0AML8"/>
<gene>
    <name evidence="1" type="ORF">CY34DRAFT_575393</name>
</gene>
<sequence length="328" mass="36538">MIIAAAGDRFIHPDHDSVIWRGQFTWNGDPRTPADFDWLVDYLSYCSNDHTAMGDALLALSAMKGLGTHARKSVYLRALISAMESSSHRRLRYAALRAVSDSRLALADLDSLEDENIRQILLTKLSPALLTALRSAPAAGRCQVGETDVNFDYWRDDAYLRLILALTSNPQWCKRLVSDRHIEQCILLLNNLEENSESPASFHLAAIFGRVRSSSPDVARTAFEAVTADQFPFLVKSAWKAALDLKLYEEAECIIAFPAVIECADQKDISAAAELGEIRKNVGLVLEKLKKRNEYPEITASIQDYYARLTKTSSERKSVSIGSRGLTK</sequence>
<protein>
    <submittedName>
        <fullName evidence="1">Unplaced genomic scaffold CY34scaffold_493, whole genome shotgun sequence</fullName>
    </submittedName>
</protein>
<dbReference type="EMBL" id="KN835624">
    <property type="protein sequence ID" value="KIK35442.1"/>
    <property type="molecule type" value="Genomic_DNA"/>
</dbReference>
<dbReference type="AlphaFoldDB" id="A0A0D0AML8"/>
<keyword evidence="2" id="KW-1185">Reference proteome</keyword>